<name>A0A381U8I1_9ZZZZ</name>
<dbReference type="AlphaFoldDB" id="A0A381U8I1"/>
<evidence type="ECO:0000259" key="1">
    <source>
        <dbReference type="Pfam" id="PF04028"/>
    </source>
</evidence>
<sequence>MYNTNKWRIEGENNYKNLINNNQSVIISIWHGRVLTFVKQLSKKQYYAVAGTHNDAEIISRICLDIGWKVIRGSSSDKGKEAFEGIVSALNIPGSLVAMTPDGPKGPAKIPKAGVVRAAQMTGAAIIPASAYCTKHWGFTNWDTFYVPKPFGHIEVIYGEPIYFDKKQSFDECLSIIKEAMDNLELLVDKRVLV</sequence>
<gene>
    <name evidence="2" type="ORF">METZ01_LOCUS76531</name>
</gene>
<dbReference type="Pfam" id="PF04028">
    <property type="entry name" value="DUF374"/>
    <property type="match status" value="1"/>
</dbReference>
<proteinExistence type="predicted"/>
<protein>
    <recommendedName>
        <fullName evidence="1">DUF374 domain-containing protein</fullName>
    </recommendedName>
</protein>
<reference evidence="2" key="1">
    <citation type="submission" date="2018-05" db="EMBL/GenBank/DDBJ databases">
        <authorList>
            <person name="Lanie J.A."/>
            <person name="Ng W.-L."/>
            <person name="Kazmierczak K.M."/>
            <person name="Andrzejewski T.M."/>
            <person name="Davidsen T.M."/>
            <person name="Wayne K.J."/>
            <person name="Tettelin H."/>
            <person name="Glass J.I."/>
            <person name="Rusch D."/>
            <person name="Podicherti R."/>
            <person name="Tsui H.-C.T."/>
            <person name="Winkler M.E."/>
        </authorList>
    </citation>
    <scope>NUCLEOTIDE SEQUENCE</scope>
</reference>
<evidence type="ECO:0000313" key="2">
    <source>
        <dbReference type="EMBL" id="SVA23677.1"/>
    </source>
</evidence>
<organism evidence="2">
    <name type="scientific">marine metagenome</name>
    <dbReference type="NCBI Taxonomy" id="408172"/>
    <lineage>
        <taxon>unclassified sequences</taxon>
        <taxon>metagenomes</taxon>
        <taxon>ecological metagenomes</taxon>
    </lineage>
</organism>
<accession>A0A381U8I1</accession>
<dbReference type="EMBL" id="UINC01005808">
    <property type="protein sequence ID" value="SVA23677.1"/>
    <property type="molecule type" value="Genomic_DNA"/>
</dbReference>
<dbReference type="InterPro" id="IPR007172">
    <property type="entry name" value="DUF374"/>
</dbReference>
<dbReference type="SUPFAM" id="SSF69593">
    <property type="entry name" value="Glycerol-3-phosphate (1)-acyltransferase"/>
    <property type="match status" value="1"/>
</dbReference>
<feature type="domain" description="DUF374" evidence="1">
    <location>
        <begin position="43"/>
        <end position="108"/>
    </location>
</feature>